<dbReference type="PANTHER" id="PTHR48094:SF11">
    <property type="entry name" value="GLUTATHIONE-INDEPENDENT GLYOXALASE HSP31-RELATED"/>
    <property type="match status" value="1"/>
</dbReference>
<keyword evidence="6" id="KW-0315">Glutamine amidotransferase</keyword>
<keyword evidence="1" id="KW-0346">Stress response</keyword>
<organism evidence="6 7">
    <name type="scientific">Benzoatithermus flavus</name>
    <dbReference type="NCBI Taxonomy" id="3108223"/>
    <lineage>
        <taxon>Bacteria</taxon>
        <taxon>Pseudomonadati</taxon>
        <taxon>Pseudomonadota</taxon>
        <taxon>Alphaproteobacteria</taxon>
        <taxon>Geminicoccales</taxon>
        <taxon>Geminicoccaceae</taxon>
        <taxon>Benzoatithermus</taxon>
    </lineage>
</organism>
<feature type="region of interest" description="Disordered" evidence="4">
    <location>
        <begin position="57"/>
        <end position="79"/>
    </location>
</feature>
<dbReference type="SUPFAM" id="SSF52317">
    <property type="entry name" value="Class I glutamine amidotransferase-like"/>
    <property type="match status" value="1"/>
</dbReference>
<sequence length="249" mass="25857">MAGKRVLIVTTSHDRMGATGHPTGVWLEELAVPYYALLDGGVEVVLASVRGGKVPFDPRSLPAEAGKGSGEEPASGQEVPPAVRRFLADERAMTAAAGTPAIDTIDGAGFDAVFLPGGHGTMWDLPESEALARLVGSLFDQGRIVAAVCHGPAGLVSARRRDGRPIVEGRRVNGFTNSEEQAVGLAAVVPFLLEDRLKALGGRFERGPDWQPYAVRDGNLITGQNPQSSALVAQHVLTAVASGPLPGGG</sequence>
<comment type="similarity">
    <text evidence="3">Belongs to the peptidase C56 family. HSP31-like subfamily.</text>
</comment>
<dbReference type="InterPro" id="IPR050325">
    <property type="entry name" value="Prot/Nucl_acid_deglycase"/>
</dbReference>
<evidence type="ECO:0000256" key="3">
    <source>
        <dbReference type="ARBA" id="ARBA00038493"/>
    </source>
</evidence>
<keyword evidence="2" id="KW-0456">Lyase</keyword>
<dbReference type="Proteomes" id="UP001375743">
    <property type="component" value="Unassembled WGS sequence"/>
</dbReference>
<dbReference type="PANTHER" id="PTHR48094">
    <property type="entry name" value="PROTEIN/NUCLEIC ACID DEGLYCASE DJ-1-RELATED"/>
    <property type="match status" value="1"/>
</dbReference>
<dbReference type="EMBL" id="JBBLZC010000007">
    <property type="protein sequence ID" value="MEK0083294.1"/>
    <property type="molecule type" value="Genomic_DNA"/>
</dbReference>
<evidence type="ECO:0000313" key="7">
    <source>
        <dbReference type="Proteomes" id="UP001375743"/>
    </source>
</evidence>
<evidence type="ECO:0000259" key="5">
    <source>
        <dbReference type="Pfam" id="PF01965"/>
    </source>
</evidence>
<protein>
    <submittedName>
        <fullName evidence="6">Type 1 glutamine amidotransferase domain-containing protein</fullName>
    </submittedName>
</protein>
<dbReference type="RefSeq" id="WP_418159138.1">
    <property type="nucleotide sequence ID" value="NZ_JBBLZC010000007.1"/>
</dbReference>
<name>A0ABU8XSD5_9PROT</name>
<accession>A0ABU8XSD5</accession>
<evidence type="ECO:0000313" key="6">
    <source>
        <dbReference type="EMBL" id="MEK0083294.1"/>
    </source>
</evidence>
<reference evidence="6 7" key="1">
    <citation type="submission" date="2024-01" db="EMBL/GenBank/DDBJ databases">
        <title>Multi-omics insights into the function and evolution of sodium benzoate biodegradation pathways in Benzoatithermus flavus gen. nov., sp. nov. from hot spring.</title>
        <authorList>
            <person name="Hu C.-J."/>
            <person name="Li W.-J."/>
        </authorList>
    </citation>
    <scope>NUCLEOTIDE SEQUENCE [LARGE SCALE GENOMIC DNA]</scope>
    <source>
        <strain evidence="6 7">SYSU G07066</strain>
    </source>
</reference>
<dbReference type="InterPro" id="IPR002818">
    <property type="entry name" value="DJ-1/PfpI"/>
</dbReference>
<dbReference type="InterPro" id="IPR029062">
    <property type="entry name" value="Class_I_gatase-like"/>
</dbReference>
<comment type="caution">
    <text evidence="6">The sequence shown here is derived from an EMBL/GenBank/DDBJ whole genome shotgun (WGS) entry which is preliminary data.</text>
</comment>
<evidence type="ECO:0000256" key="1">
    <source>
        <dbReference type="ARBA" id="ARBA00023016"/>
    </source>
</evidence>
<proteinExistence type="inferred from homology"/>
<evidence type="ECO:0000256" key="2">
    <source>
        <dbReference type="ARBA" id="ARBA00023239"/>
    </source>
</evidence>
<gene>
    <name evidence="6" type="ORF">U1T56_09020</name>
</gene>
<feature type="domain" description="DJ-1/PfpI" evidence="5">
    <location>
        <begin position="102"/>
        <end position="237"/>
    </location>
</feature>
<evidence type="ECO:0000256" key="4">
    <source>
        <dbReference type="SAM" id="MobiDB-lite"/>
    </source>
</evidence>
<dbReference type="CDD" id="cd03141">
    <property type="entry name" value="GATase1_Hsp31_like"/>
    <property type="match status" value="1"/>
</dbReference>
<dbReference type="Pfam" id="PF01965">
    <property type="entry name" value="DJ-1_PfpI"/>
    <property type="match status" value="1"/>
</dbReference>
<dbReference type="Gene3D" id="3.40.50.880">
    <property type="match status" value="1"/>
</dbReference>
<keyword evidence="7" id="KW-1185">Reference proteome</keyword>